<evidence type="ECO:0000313" key="4">
    <source>
        <dbReference type="Proteomes" id="UP001501207"/>
    </source>
</evidence>
<feature type="signal peptide" evidence="1">
    <location>
        <begin position="1"/>
        <end position="20"/>
    </location>
</feature>
<keyword evidence="4" id="KW-1185">Reference proteome</keyword>
<evidence type="ECO:0000313" key="3">
    <source>
        <dbReference type="EMBL" id="GAA4304093.1"/>
    </source>
</evidence>
<gene>
    <name evidence="3" type="ORF">GCM10023143_08160</name>
</gene>
<dbReference type="Proteomes" id="UP001501207">
    <property type="component" value="Unassembled WGS sequence"/>
</dbReference>
<feature type="chain" id="PRO_5045946528" evidence="1">
    <location>
        <begin position="21"/>
        <end position="430"/>
    </location>
</feature>
<dbReference type="Gene3D" id="2.60.120.1360">
    <property type="match status" value="1"/>
</dbReference>
<dbReference type="PANTHER" id="PTHR30383:SF29">
    <property type="entry name" value="SGNH HYDROLASE-TYPE ESTERASE DOMAIN-CONTAINING PROTEIN"/>
    <property type="match status" value="1"/>
</dbReference>
<accession>A0ABP8FHW8</accession>
<reference evidence="4" key="1">
    <citation type="journal article" date="2019" name="Int. J. Syst. Evol. Microbiol.">
        <title>The Global Catalogue of Microorganisms (GCM) 10K type strain sequencing project: providing services to taxonomists for standard genome sequencing and annotation.</title>
        <authorList>
            <consortium name="The Broad Institute Genomics Platform"/>
            <consortium name="The Broad Institute Genome Sequencing Center for Infectious Disease"/>
            <person name="Wu L."/>
            <person name="Ma J."/>
        </authorList>
    </citation>
    <scope>NUCLEOTIDE SEQUENCE [LARGE SCALE GENOMIC DNA]</scope>
    <source>
        <strain evidence="4">JCM 17664</strain>
    </source>
</reference>
<evidence type="ECO:0000259" key="2">
    <source>
        <dbReference type="Pfam" id="PF13472"/>
    </source>
</evidence>
<dbReference type="PANTHER" id="PTHR30383">
    <property type="entry name" value="THIOESTERASE 1/PROTEASE 1/LYSOPHOSPHOLIPASE L1"/>
    <property type="match status" value="1"/>
</dbReference>
<name>A0ABP8FHW8_9BACT</name>
<proteinExistence type="predicted"/>
<dbReference type="Gene3D" id="3.40.50.1110">
    <property type="entry name" value="SGNH hydrolase"/>
    <property type="match status" value="1"/>
</dbReference>
<comment type="caution">
    <text evidence="3">The sequence shown here is derived from an EMBL/GenBank/DDBJ whole genome shotgun (WGS) entry which is preliminary data.</text>
</comment>
<dbReference type="Pfam" id="PF13472">
    <property type="entry name" value="Lipase_GDSL_2"/>
    <property type="match status" value="1"/>
</dbReference>
<dbReference type="InterPro" id="IPR013830">
    <property type="entry name" value="SGNH_hydro"/>
</dbReference>
<keyword evidence="1" id="KW-0732">Signal</keyword>
<dbReference type="SUPFAM" id="SSF52266">
    <property type="entry name" value="SGNH hydrolase"/>
    <property type="match status" value="1"/>
</dbReference>
<protein>
    <submittedName>
        <fullName evidence="3">GDSL-type esterase/lipase family protein</fullName>
    </submittedName>
</protein>
<sequence>MRHVQWLLWLGICWAGKAQAQTPSVDQHQNYIHNDTALYDFFGKLQKTDSNVVRILHIGDSHLQAGFFPGEARKALQQTFGNAGRGFVFPYHLMKTNGPDGYRWHNTGYWRDVNLLGTGVRAGSIAEDIPVGLGGYTLYSQSSAAALEFTFTGAAAAGETIRSAVLLTGGAAADTLDIPYRHVTLPRGVAALQPIQTDSLADFRYDSVSFSTPSRSFEISWKGKGAAKTPLEFYGAVLYSGEPGILYNATGVNSARFKEYNESWLFFRQLSYAKADLIIISLGTNEGMGRVDLTELKEDIDRLVTRIHTAAPGSALLFTLPGDVMLRRYRTVTRKTSKGPRRYRSSVLVHDPYIAAVRDAMTAYCREHGLAYWDMYRVMGGAGSFSRWRSRGLAASDGVHYTVKGYEMQGGLMAAAIKKAYGHFLLRQGK</sequence>
<dbReference type="EMBL" id="BAABFN010000001">
    <property type="protein sequence ID" value="GAA4304093.1"/>
    <property type="molecule type" value="Genomic_DNA"/>
</dbReference>
<dbReference type="InterPro" id="IPR036514">
    <property type="entry name" value="SGNH_hydro_sf"/>
</dbReference>
<organism evidence="3 4">
    <name type="scientific">Compostibacter hankyongensis</name>
    <dbReference type="NCBI Taxonomy" id="1007089"/>
    <lineage>
        <taxon>Bacteria</taxon>
        <taxon>Pseudomonadati</taxon>
        <taxon>Bacteroidota</taxon>
        <taxon>Chitinophagia</taxon>
        <taxon>Chitinophagales</taxon>
        <taxon>Chitinophagaceae</taxon>
        <taxon>Compostibacter</taxon>
    </lineage>
</organism>
<evidence type="ECO:0000256" key="1">
    <source>
        <dbReference type="SAM" id="SignalP"/>
    </source>
</evidence>
<feature type="domain" description="SGNH hydrolase-type esterase" evidence="2">
    <location>
        <begin position="247"/>
        <end position="407"/>
    </location>
</feature>
<dbReference type="InterPro" id="IPR051532">
    <property type="entry name" value="Ester_Hydrolysis_Enzymes"/>
</dbReference>